<dbReference type="PROSITE" id="PS50088">
    <property type="entry name" value="ANK_REPEAT"/>
    <property type="match status" value="2"/>
</dbReference>
<evidence type="ECO:0000313" key="5">
    <source>
        <dbReference type="Proteomes" id="UP000193944"/>
    </source>
</evidence>
<sequence>MNFHIIIILKLLLYYKNKTRISKKEFELLLIKEKEDKCNSVINFNVIDRYGYYDENSTDKYSVRRIVNPLFIASYHNCKDIMDMLINKYGAYIYIKDNENNTLLHIGAMRGETPLHKACIHYRYGTRKYTLDKLLKRGANINAQDNEGNIPLINLSRTTLNEENVIFLIKHDADINKSNNKGETPLIIACKNMEMKEKRIFNGIYLIKKEANINIQNNEGETPIFEVCRYLYSNVLKIFIENGTKLNIKNKYGDSLLKVACLYNIRNIEFLIDIGVK</sequence>
<evidence type="ECO:0000256" key="3">
    <source>
        <dbReference type="PROSITE-ProRule" id="PRU00023"/>
    </source>
</evidence>
<dbReference type="Gene3D" id="1.25.40.20">
    <property type="entry name" value="Ankyrin repeat-containing domain"/>
    <property type="match status" value="3"/>
</dbReference>
<name>A0A1Y1WGP6_9FUNG</name>
<dbReference type="SMART" id="SM00248">
    <property type="entry name" value="ANK"/>
    <property type="match status" value="5"/>
</dbReference>
<dbReference type="PANTHER" id="PTHR24126">
    <property type="entry name" value="ANKYRIN REPEAT, PH AND SEC7 DOMAIN CONTAINING PROTEIN SECG-RELATED"/>
    <property type="match status" value="1"/>
</dbReference>
<feature type="repeat" description="ANK" evidence="3">
    <location>
        <begin position="110"/>
        <end position="146"/>
    </location>
</feature>
<dbReference type="PANTHER" id="PTHR24126:SF14">
    <property type="entry name" value="ANK_REP_REGION DOMAIN-CONTAINING PROTEIN"/>
    <property type="match status" value="1"/>
</dbReference>
<dbReference type="STRING" id="1754192.A0A1Y1WGP6"/>
<dbReference type="Pfam" id="PF00023">
    <property type="entry name" value="Ank"/>
    <property type="match status" value="1"/>
</dbReference>
<proteinExistence type="predicted"/>
<dbReference type="PROSITE" id="PS50297">
    <property type="entry name" value="ANK_REP_REGION"/>
    <property type="match status" value="1"/>
</dbReference>
<evidence type="ECO:0000313" key="4">
    <source>
        <dbReference type="EMBL" id="ORX72565.1"/>
    </source>
</evidence>
<dbReference type="Pfam" id="PF12796">
    <property type="entry name" value="Ank_2"/>
    <property type="match status" value="2"/>
</dbReference>
<evidence type="ECO:0000256" key="1">
    <source>
        <dbReference type="ARBA" id="ARBA00022737"/>
    </source>
</evidence>
<protein>
    <submittedName>
        <fullName evidence="4">Ankyrin</fullName>
    </submittedName>
</protein>
<dbReference type="OrthoDB" id="426293at2759"/>
<reference evidence="4 5" key="1">
    <citation type="submission" date="2016-08" db="EMBL/GenBank/DDBJ databases">
        <title>A Parts List for Fungal Cellulosomes Revealed by Comparative Genomics.</title>
        <authorList>
            <consortium name="DOE Joint Genome Institute"/>
            <person name="Haitjema C.H."/>
            <person name="Gilmore S.P."/>
            <person name="Henske J.K."/>
            <person name="Solomon K.V."/>
            <person name="De Groot R."/>
            <person name="Kuo A."/>
            <person name="Mondo S.J."/>
            <person name="Salamov A.A."/>
            <person name="Labutti K."/>
            <person name="Zhao Z."/>
            <person name="Chiniquy J."/>
            <person name="Barry K."/>
            <person name="Brewer H.M."/>
            <person name="Purvine S.O."/>
            <person name="Wright A.T."/>
            <person name="Boxma B."/>
            <person name="Van Alen T."/>
            <person name="Hackstein J.H."/>
            <person name="Baker S.E."/>
            <person name="Grigoriev I.V."/>
            <person name="O'Malley M.A."/>
        </authorList>
    </citation>
    <scope>NUCLEOTIDE SEQUENCE [LARGE SCALE GENOMIC DNA]</scope>
    <source>
        <strain evidence="4 5">S4</strain>
    </source>
</reference>
<feature type="repeat" description="ANK" evidence="3">
    <location>
        <begin position="219"/>
        <end position="251"/>
    </location>
</feature>
<evidence type="ECO:0000256" key="2">
    <source>
        <dbReference type="ARBA" id="ARBA00023043"/>
    </source>
</evidence>
<organism evidence="4 5">
    <name type="scientific">Anaeromyces robustus</name>
    <dbReference type="NCBI Taxonomy" id="1754192"/>
    <lineage>
        <taxon>Eukaryota</taxon>
        <taxon>Fungi</taxon>
        <taxon>Fungi incertae sedis</taxon>
        <taxon>Chytridiomycota</taxon>
        <taxon>Chytridiomycota incertae sedis</taxon>
        <taxon>Neocallimastigomycetes</taxon>
        <taxon>Neocallimastigales</taxon>
        <taxon>Neocallimastigaceae</taxon>
        <taxon>Anaeromyces</taxon>
    </lineage>
</organism>
<dbReference type="InterPro" id="IPR036770">
    <property type="entry name" value="Ankyrin_rpt-contain_sf"/>
</dbReference>
<dbReference type="AlphaFoldDB" id="A0A1Y1WGP6"/>
<dbReference type="EMBL" id="MCFG01000394">
    <property type="protein sequence ID" value="ORX72565.1"/>
    <property type="molecule type" value="Genomic_DNA"/>
</dbReference>
<keyword evidence="1" id="KW-0677">Repeat</keyword>
<comment type="caution">
    <text evidence="4">The sequence shown here is derived from an EMBL/GenBank/DDBJ whole genome shotgun (WGS) entry which is preliminary data.</text>
</comment>
<dbReference type="Proteomes" id="UP000193944">
    <property type="component" value="Unassembled WGS sequence"/>
</dbReference>
<gene>
    <name evidence="4" type="ORF">BCR32DRAFT_305317</name>
</gene>
<reference evidence="4 5" key="2">
    <citation type="submission" date="2016-08" db="EMBL/GenBank/DDBJ databases">
        <title>Pervasive Adenine N6-methylation of Active Genes in Fungi.</title>
        <authorList>
            <consortium name="DOE Joint Genome Institute"/>
            <person name="Mondo S.J."/>
            <person name="Dannebaum R.O."/>
            <person name="Kuo R.C."/>
            <person name="Labutti K."/>
            <person name="Haridas S."/>
            <person name="Kuo A."/>
            <person name="Salamov A."/>
            <person name="Ahrendt S.R."/>
            <person name="Lipzen A."/>
            <person name="Sullivan W."/>
            <person name="Andreopoulos W.B."/>
            <person name="Clum A."/>
            <person name="Lindquist E."/>
            <person name="Daum C."/>
            <person name="Ramamoorthy G.K."/>
            <person name="Gryganskyi A."/>
            <person name="Culley D."/>
            <person name="Magnuson J.K."/>
            <person name="James T.Y."/>
            <person name="O'Malley M.A."/>
            <person name="Stajich J.E."/>
            <person name="Spatafora J.W."/>
            <person name="Visel A."/>
            <person name="Grigoriev I.V."/>
        </authorList>
    </citation>
    <scope>NUCLEOTIDE SEQUENCE [LARGE SCALE GENOMIC DNA]</scope>
    <source>
        <strain evidence="4 5">S4</strain>
    </source>
</reference>
<keyword evidence="5" id="KW-1185">Reference proteome</keyword>
<accession>A0A1Y1WGP6</accession>
<keyword evidence="2 3" id="KW-0040">ANK repeat</keyword>
<dbReference type="InterPro" id="IPR002110">
    <property type="entry name" value="Ankyrin_rpt"/>
</dbReference>
<dbReference type="SUPFAM" id="SSF48403">
    <property type="entry name" value="Ankyrin repeat"/>
    <property type="match status" value="1"/>
</dbReference>